<dbReference type="OrthoDB" id="7700824at2759"/>
<accession>A0A8J2MC46</accession>
<sequence length="210" mass="24878">MFCGDRNVLDFQERVEELVVSYGYSKDRLLQCVPLLLKDKLLLWYRNNKRDWANWDEFALDLKKFYLPSGAEIELEEQIQNRVQGSNELAKEYITNLQTLIRRFDKMSTDAQLTRLYHNLRPEYKRYIKKNEFTKVAELTKLTGDYEQMIAQEKSKPPNMKPAKTMNPLIINEYNAKTHCWRCGQQGHHRNQCENKLVIFCSRCGTLGKS</sequence>
<evidence type="ECO:0000313" key="4">
    <source>
        <dbReference type="Proteomes" id="UP000786811"/>
    </source>
</evidence>
<evidence type="ECO:0000259" key="2">
    <source>
        <dbReference type="PROSITE" id="PS50158"/>
    </source>
</evidence>
<keyword evidence="4" id="KW-1185">Reference proteome</keyword>
<keyword evidence="1" id="KW-0479">Metal-binding</keyword>
<dbReference type="Pfam" id="PF03732">
    <property type="entry name" value="Retrotrans_gag"/>
    <property type="match status" value="1"/>
</dbReference>
<keyword evidence="1" id="KW-0863">Zinc-finger</keyword>
<dbReference type="InterPro" id="IPR036875">
    <property type="entry name" value="Znf_CCHC_sf"/>
</dbReference>
<dbReference type="InterPro" id="IPR001878">
    <property type="entry name" value="Znf_CCHC"/>
</dbReference>
<name>A0A8J2MC46_COTCN</name>
<gene>
    <name evidence="3" type="ORF">HICCMSTLAB_LOCUS3000</name>
</gene>
<dbReference type="GO" id="GO:0003676">
    <property type="term" value="F:nucleic acid binding"/>
    <property type="evidence" value="ECO:0007669"/>
    <property type="project" value="InterPro"/>
</dbReference>
<evidence type="ECO:0000313" key="3">
    <source>
        <dbReference type="EMBL" id="CAG5079395.1"/>
    </source>
</evidence>
<dbReference type="InterPro" id="IPR005162">
    <property type="entry name" value="Retrotrans_gag_dom"/>
</dbReference>
<dbReference type="Proteomes" id="UP000786811">
    <property type="component" value="Unassembled WGS sequence"/>
</dbReference>
<dbReference type="GO" id="GO:0008270">
    <property type="term" value="F:zinc ion binding"/>
    <property type="evidence" value="ECO:0007669"/>
    <property type="project" value="UniProtKB-KW"/>
</dbReference>
<feature type="domain" description="CCHC-type" evidence="2">
    <location>
        <begin position="180"/>
        <end position="195"/>
    </location>
</feature>
<proteinExistence type="predicted"/>
<organism evidence="3 4">
    <name type="scientific">Cotesia congregata</name>
    <name type="common">Parasitoid wasp</name>
    <name type="synonym">Apanteles congregatus</name>
    <dbReference type="NCBI Taxonomy" id="51543"/>
    <lineage>
        <taxon>Eukaryota</taxon>
        <taxon>Metazoa</taxon>
        <taxon>Ecdysozoa</taxon>
        <taxon>Arthropoda</taxon>
        <taxon>Hexapoda</taxon>
        <taxon>Insecta</taxon>
        <taxon>Pterygota</taxon>
        <taxon>Neoptera</taxon>
        <taxon>Endopterygota</taxon>
        <taxon>Hymenoptera</taxon>
        <taxon>Apocrita</taxon>
        <taxon>Ichneumonoidea</taxon>
        <taxon>Braconidae</taxon>
        <taxon>Microgastrinae</taxon>
        <taxon>Cotesia</taxon>
    </lineage>
</organism>
<protein>
    <recommendedName>
        <fullName evidence="2">CCHC-type domain-containing protein</fullName>
    </recommendedName>
</protein>
<reference evidence="3" key="1">
    <citation type="submission" date="2021-04" db="EMBL/GenBank/DDBJ databases">
        <authorList>
            <person name="Chebbi M.A.C M."/>
        </authorList>
    </citation>
    <scope>NUCLEOTIDE SEQUENCE</scope>
</reference>
<evidence type="ECO:0000256" key="1">
    <source>
        <dbReference type="PROSITE-ProRule" id="PRU00047"/>
    </source>
</evidence>
<comment type="caution">
    <text evidence="3">The sequence shown here is derived from an EMBL/GenBank/DDBJ whole genome shotgun (WGS) entry which is preliminary data.</text>
</comment>
<dbReference type="AlphaFoldDB" id="A0A8J2MC46"/>
<dbReference type="EMBL" id="CAJNRD030001117">
    <property type="protein sequence ID" value="CAG5079395.1"/>
    <property type="molecule type" value="Genomic_DNA"/>
</dbReference>
<dbReference type="SUPFAM" id="SSF57756">
    <property type="entry name" value="Retrovirus zinc finger-like domains"/>
    <property type="match status" value="1"/>
</dbReference>
<dbReference type="PROSITE" id="PS50158">
    <property type="entry name" value="ZF_CCHC"/>
    <property type="match status" value="1"/>
</dbReference>
<keyword evidence="1" id="KW-0862">Zinc</keyword>